<evidence type="ECO:0000256" key="1">
    <source>
        <dbReference type="SAM" id="MobiDB-lite"/>
    </source>
</evidence>
<accession>A0AAV2LSK1</accession>
<proteinExistence type="predicted"/>
<evidence type="ECO:0000313" key="3">
    <source>
        <dbReference type="Proteomes" id="UP001497482"/>
    </source>
</evidence>
<reference evidence="2 3" key="1">
    <citation type="submission" date="2024-04" db="EMBL/GenBank/DDBJ databases">
        <authorList>
            <person name="Waldvogel A.-M."/>
            <person name="Schoenle A."/>
        </authorList>
    </citation>
    <scope>NUCLEOTIDE SEQUENCE [LARGE SCALE GENOMIC DNA]</scope>
</reference>
<keyword evidence="3" id="KW-1185">Reference proteome</keyword>
<dbReference type="Proteomes" id="UP001497482">
    <property type="component" value="Chromosome 4"/>
</dbReference>
<organism evidence="2 3">
    <name type="scientific">Knipowitschia caucasica</name>
    <name type="common">Caucasian dwarf goby</name>
    <name type="synonym">Pomatoschistus caucasicus</name>
    <dbReference type="NCBI Taxonomy" id="637954"/>
    <lineage>
        <taxon>Eukaryota</taxon>
        <taxon>Metazoa</taxon>
        <taxon>Chordata</taxon>
        <taxon>Craniata</taxon>
        <taxon>Vertebrata</taxon>
        <taxon>Euteleostomi</taxon>
        <taxon>Actinopterygii</taxon>
        <taxon>Neopterygii</taxon>
        <taxon>Teleostei</taxon>
        <taxon>Neoteleostei</taxon>
        <taxon>Acanthomorphata</taxon>
        <taxon>Gobiaria</taxon>
        <taxon>Gobiiformes</taxon>
        <taxon>Gobioidei</taxon>
        <taxon>Gobiidae</taxon>
        <taxon>Gobiinae</taxon>
        <taxon>Knipowitschia</taxon>
    </lineage>
</organism>
<dbReference type="EMBL" id="OZ035826">
    <property type="protein sequence ID" value="CAL1604253.1"/>
    <property type="molecule type" value="Genomic_DNA"/>
</dbReference>
<protein>
    <submittedName>
        <fullName evidence="2">Uncharacterized protein</fullName>
    </submittedName>
</protein>
<feature type="region of interest" description="Disordered" evidence="1">
    <location>
        <begin position="1"/>
        <end position="23"/>
    </location>
</feature>
<dbReference type="AlphaFoldDB" id="A0AAV2LSK1"/>
<feature type="region of interest" description="Disordered" evidence="1">
    <location>
        <begin position="47"/>
        <end position="68"/>
    </location>
</feature>
<evidence type="ECO:0000313" key="2">
    <source>
        <dbReference type="EMBL" id="CAL1604253.1"/>
    </source>
</evidence>
<feature type="compositionally biased region" description="Basic and acidic residues" evidence="1">
    <location>
        <begin position="7"/>
        <end position="22"/>
    </location>
</feature>
<gene>
    <name evidence="2" type="ORF">KC01_LOCUS31802</name>
</gene>
<name>A0AAV2LSK1_KNICA</name>
<sequence>MSLSRAPIRDTSETPSPRERIRSHMKMVINQLDGILKELKDVAKELRESTRDSGSSLVSGRSRARVYQ</sequence>